<name>A0A7W9J221_9ACTN</name>
<keyword evidence="2" id="KW-1185">Reference proteome</keyword>
<reference evidence="1 2" key="1">
    <citation type="submission" date="2020-08" db="EMBL/GenBank/DDBJ databases">
        <title>Sequencing the genomes of 1000 actinobacteria strains.</title>
        <authorList>
            <person name="Klenk H.-P."/>
        </authorList>
    </citation>
    <scope>NUCLEOTIDE SEQUENCE [LARGE SCALE GENOMIC DNA]</scope>
    <source>
        <strain evidence="1 2">DSM 28967</strain>
    </source>
</reference>
<dbReference type="Proteomes" id="UP000549971">
    <property type="component" value="Unassembled WGS sequence"/>
</dbReference>
<evidence type="ECO:0000313" key="2">
    <source>
        <dbReference type="Proteomes" id="UP000549971"/>
    </source>
</evidence>
<dbReference type="AlphaFoldDB" id="A0A7W9J221"/>
<accession>A0A7W9J221</accession>
<organism evidence="1 2">
    <name type="scientific">Kribbella italica</name>
    <dbReference type="NCBI Taxonomy" id="1540520"/>
    <lineage>
        <taxon>Bacteria</taxon>
        <taxon>Bacillati</taxon>
        <taxon>Actinomycetota</taxon>
        <taxon>Actinomycetes</taxon>
        <taxon>Propionibacteriales</taxon>
        <taxon>Kribbellaceae</taxon>
        <taxon>Kribbella</taxon>
    </lineage>
</organism>
<dbReference type="EMBL" id="JACHMY010000001">
    <property type="protein sequence ID" value="MBB5833443.1"/>
    <property type="molecule type" value="Genomic_DNA"/>
</dbReference>
<gene>
    <name evidence="1" type="ORF">HDA39_000177</name>
</gene>
<dbReference type="RefSeq" id="WP_184793331.1">
    <property type="nucleotide sequence ID" value="NZ_JACHMY010000001.1"/>
</dbReference>
<protein>
    <submittedName>
        <fullName evidence="1">Uncharacterized protein</fullName>
    </submittedName>
</protein>
<comment type="caution">
    <text evidence="1">The sequence shown here is derived from an EMBL/GenBank/DDBJ whole genome shotgun (WGS) entry which is preliminary data.</text>
</comment>
<proteinExistence type="predicted"/>
<sequence>MSRENPRSPEWAKFYENHPNVIASWGEANDRANNCPCVPCGVVVEEPAAVRADAGWVDDDEDLMAYASPDSASGAVFVAVEAADHLIAYLTPGAAERHARDILAAAALARSMNEED</sequence>
<evidence type="ECO:0000313" key="1">
    <source>
        <dbReference type="EMBL" id="MBB5833443.1"/>
    </source>
</evidence>